<evidence type="ECO:0000313" key="2">
    <source>
        <dbReference type="Proteomes" id="UP000828390"/>
    </source>
</evidence>
<accession>A0A9D4JKK1</accession>
<name>A0A9D4JKK1_DREPO</name>
<organism evidence="1 2">
    <name type="scientific">Dreissena polymorpha</name>
    <name type="common">Zebra mussel</name>
    <name type="synonym">Mytilus polymorpha</name>
    <dbReference type="NCBI Taxonomy" id="45954"/>
    <lineage>
        <taxon>Eukaryota</taxon>
        <taxon>Metazoa</taxon>
        <taxon>Spiralia</taxon>
        <taxon>Lophotrochozoa</taxon>
        <taxon>Mollusca</taxon>
        <taxon>Bivalvia</taxon>
        <taxon>Autobranchia</taxon>
        <taxon>Heteroconchia</taxon>
        <taxon>Euheterodonta</taxon>
        <taxon>Imparidentia</taxon>
        <taxon>Neoheterodontei</taxon>
        <taxon>Myida</taxon>
        <taxon>Dreissenoidea</taxon>
        <taxon>Dreissenidae</taxon>
        <taxon>Dreissena</taxon>
    </lineage>
</organism>
<sequence>MRRSKATYSFCVNPGAVETKGFGPNSSSASSSEFAAICCVATSGSGSTNRRVQ</sequence>
<keyword evidence="2" id="KW-1185">Reference proteome</keyword>
<reference evidence="1" key="2">
    <citation type="submission" date="2020-11" db="EMBL/GenBank/DDBJ databases">
        <authorList>
            <person name="McCartney M.A."/>
            <person name="Auch B."/>
            <person name="Kono T."/>
            <person name="Mallez S."/>
            <person name="Becker A."/>
            <person name="Gohl D.M."/>
            <person name="Silverstein K.A.T."/>
            <person name="Koren S."/>
            <person name="Bechman K.B."/>
            <person name="Herman A."/>
            <person name="Abrahante J.E."/>
            <person name="Garbe J."/>
        </authorList>
    </citation>
    <scope>NUCLEOTIDE SEQUENCE</scope>
    <source>
        <strain evidence="1">Duluth1</strain>
        <tissue evidence="1">Whole animal</tissue>
    </source>
</reference>
<dbReference type="EMBL" id="JAIWYP010000006">
    <property type="protein sequence ID" value="KAH3812223.1"/>
    <property type="molecule type" value="Genomic_DNA"/>
</dbReference>
<protein>
    <submittedName>
        <fullName evidence="1">Uncharacterized protein</fullName>
    </submittedName>
</protein>
<evidence type="ECO:0000313" key="1">
    <source>
        <dbReference type="EMBL" id="KAH3812223.1"/>
    </source>
</evidence>
<proteinExistence type="predicted"/>
<dbReference type="AlphaFoldDB" id="A0A9D4JKK1"/>
<dbReference type="Proteomes" id="UP000828390">
    <property type="component" value="Unassembled WGS sequence"/>
</dbReference>
<gene>
    <name evidence="1" type="ORF">DPMN_140647</name>
</gene>
<reference evidence="1" key="1">
    <citation type="journal article" date="2019" name="bioRxiv">
        <title>The Genome of the Zebra Mussel, Dreissena polymorpha: A Resource for Invasive Species Research.</title>
        <authorList>
            <person name="McCartney M.A."/>
            <person name="Auch B."/>
            <person name="Kono T."/>
            <person name="Mallez S."/>
            <person name="Zhang Y."/>
            <person name="Obille A."/>
            <person name="Becker A."/>
            <person name="Abrahante J.E."/>
            <person name="Garbe J."/>
            <person name="Badalamenti J.P."/>
            <person name="Herman A."/>
            <person name="Mangelson H."/>
            <person name="Liachko I."/>
            <person name="Sullivan S."/>
            <person name="Sone E.D."/>
            <person name="Koren S."/>
            <person name="Silverstein K.A.T."/>
            <person name="Beckman K.B."/>
            <person name="Gohl D.M."/>
        </authorList>
    </citation>
    <scope>NUCLEOTIDE SEQUENCE</scope>
    <source>
        <strain evidence="1">Duluth1</strain>
        <tissue evidence="1">Whole animal</tissue>
    </source>
</reference>
<comment type="caution">
    <text evidence="1">The sequence shown here is derived from an EMBL/GenBank/DDBJ whole genome shotgun (WGS) entry which is preliminary data.</text>
</comment>